<gene>
    <name evidence="1" type="ORF">HannXRQ_Chr09g0263771</name>
</gene>
<dbReference type="FunCoup" id="A0A251TYC5">
    <property type="interactions" value="1587"/>
</dbReference>
<keyword evidence="2" id="KW-1185">Reference proteome</keyword>
<organism evidence="1 2">
    <name type="scientific">Helianthus annuus</name>
    <name type="common">Common sunflower</name>
    <dbReference type="NCBI Taxonomy" id="4232"/>
    <lineage>
        <taxon>Eukaryota</taxon>
        <taxon>Viridiplantae</taxon>
        <taxon>Streptophyta</taxon>
        <taxon>Embryophyta</taxon>
        <taxon>Tracheophyta</taxon>
        <taxon>Spermatophyta</taxon>
        <taxon>Magnoliopsida</taxon>
        <taxon>eudicotyledons</taxon>
        <taxon>Gunneridae</taxon>
        <taxon>Pentapetalae</taxon>
        <taxon>asterids</taxon>
        <taxon>campanulids</taxon>
        <taxon>Asterales</taxon>
        <taxon>Asteraceae</taxon>
        <taxon>Asteroideae</taxon>
        <taxon>Heliantheae alliance</taxon>
        <taxon>Heliantheae</taxon>
        <taxon>Helianthus</taxon>
    </lineage>
</organism>
<sequence>MRTKMANQCLTISQHSMIPHSPSPSLQTLASAISSKRHSLTHLALAYRYVHRLAIFGTKLNRSETPKTHHRIKRYVSAQFPDEEFSKQINELALRFQVSDDVESNRNYDGLESELELELEWQGDMIPASIERKANSVDLPFSLRIIKRKKQCIKEAGESTYCSVKKAFSSMLLYYEDLQHILVRVQKEMNASFVWLFQQVFSQTPTLMVYVMILLANYSVHSMSHNFAIAPETTTVTTTTVELVSETNFDSSSVKTFVTNSGGKTVVEASRGG</sequence>
<protein>
    <submittedName>
        <fullName evidence="1">Uncharacterized protein</fullName>
    </submittedName>
</protein>
<dbReference type="Proteomes" id="UP000215914">
    <property type="component" value="Chromosome 9"/>
</dbReference>
<dbReference type="AlphaFoldDB" id="A0A251TYC5"/>
<accession>A0A251TYC5</accession>
<evidence type="ECO:0000313" key="1">
    <source>
        <dbReference type="EMBL" id="OTG15743.1"/>
    </source>
</evidence>
<dbReference type="PANTHER" id="PTHR26312">
    <property type="entry name" value="TETRATRICOPEPTIDE REPEAT PROTEIN 5"/>
    <property type="match status" value="1"/>
</dbReference>
<name>A0A251TYC5_HELAN</name>
<reference evidence="2" key="1">
    <citation type="journal article" date="2017" name="Nature">
        <title>The sunflower genome provides insights into oil metabolism, flowering and Asterid evolution.</title>
        <authorList>
            <person name="Badouin H."/>
            <person name="Gouzy J."/>
            <person name="Grassa C.J."/>
            <person name="Murat F."/>
            <person name="Staton S.E."/>
            <person name="Cottret L."/>
            <person name="Lelandais-Briere C."/>
            <person name="Owens G.L."/>
            <person name="Carrere S."/>
            <person name="Mayjonade B."/>
            <person name="Legrand L."/>
            <person name="Gill N."/>
            <person name="Kane N.C."/>
            <person name="Bowers J.E."/>
            <person name="Hubner S."/>
            <person name="Bellec A."/>
            <person name="Berard A."/>
            <person name="Berges H."/>
            <person name="Blanchet N."/>
            <person name="Boniface M.C."/>
            <person name="Brunel D."/>
            <person name="Catrice O."/>
            <person name="Chaidir N."/>
            <person name="Claudel C."/>
            <person name="Donnadieu C."/>
            <person name="Faraut T."/>
            <person name="Fievet G."/>
            <person name="Helmstetter N."/>
            <person name="King M."/>
            <person name="Knapp S.J."/>
            <person name="Lai Z."/>
            <person name="Le Paslier M.C."/>
            <person name="Lippi Y."/>
            <person name="Lorenzon L."/>
            <person name="Mandel J.R."/>
            <person name="Marage G."/>
            <person name="Marchand G."/>
            <person name="Marquand E."/>
            <person name="Bret-Mestries E."/>
            <person name="Morien E."/>
            <person name="Nambeesan S."/>
            <person name="Nguyen T."/>
            <person name="Pegot-Espagnet P."/>
            <person name="Pouilly N."/>
            <person name="Raftis F."/>
            <person name="Sallet E."/>
            <person name="Schiex T."/>
            <person name="Thomas J."/>
            <person name="Vandecasteele C."/>
            <person name="Vares D."/>
            <person name="Vear F."/>
            <person name="Vautrin S."/>
            <person name="Crespi M."/>
            <person name="Mangin B."/>
            <person name="Burke J.M."/>
            <person name="Salse J."/>
            <person name="Munos S."/>
            <person name="Vincourt P."/>
            <person name="Rieseberg L.H."/>
            <person name="Langlade N.B."/>
        </authorList>
    </citation>
    <scope>NUCLEOTIDE SEQUENCE [LARGE SCALE GENOMIC DNA]</scope>
    <source>
        <strain evidence="2">cv. SF193</strain>
    </source>
</reference>
<proteinExistence type="predicted"/>
<evidence type="ECO:0000313" key="2">
    <source>
        <dbReference type="Proteomes" id="UP000215914"/>
    </source>
</evidence>
<dbReference type="InParanoid" id="A0A251TYC5"/>
<dbReference type="PANTHER" id="PTHR26312:SF132">
    <property type="entry name" value="OS01G0855200 PROTEIN"/>
    <property type="match status" value="1"/>
</dbReference>
<dbReference type="EMBL" id="CM007898">
    <property type="protein sequence ID" value="OTG15743.1"/>
    <property type="molecule type" value="Genomic_DNA"/>
</dbReference>